<keyword evidence="1" id="KW-1133">Transmembrane helix</keyword>
<sequence length="194" mass="20924">MSKGFTLIEIIIAITIFTGLALTISSFGLDISDFGIFLGESVTGQYEIQLTLRGMVSEMKSMNQSVSGAYAIESVSQNSITFYSDIDGDGLTEKIRYFLDGNILKRGLTKASGSPLAYPAGDEDIDETVHNVLASAGNIFSYYDSSYTGSQAALNFPVNIPLVRLIKINITVDQNPADTISQINLSASVNIRNL</sequence>
<reference evidence="2 3" key="1">
    <citation type="journal article" date="2015" name="Nature">
        <title>rRNA introns, odd ribosomes, and small enigmatic genomes across a large radiation of phyla.</title>
        <authorList>
            <person name="Brown C.T."/>
            <person name="Hug L.A."/>
            <person name="Thomas B.C."/>
            <person name="Sharon I."/>
            <person name="Castelle C.J."/>
            <person name="Singh A."/>
            <person name="Wilkins M.J."/>
            <person name="Williams K.H."/>
            <person name="Banfield J.F."/>
        </authorList>
    </citation>
    <scope>NUCLEOTIDE SEQUENCE [LARGE SCALE GENOMIC DNA]</scope>
</reference>
<dbReference type="Pfam" id="PF07963">
    <property type="entry name" value="N_methyl"/>
    <property type="match status" value="1"/>
</dbReference>
<organism evidence="2 3">
    <name type="scientific">Candidatus Yanofskybacteria bacterium GW2011_GWA2_44_9</name>
    <dbReference type="NCBI Taxonomy" id="1619025"/>
    <lineage>
        <taxon>Bacteria</taxon>
        <taxon>Candidatus Yanofskyibacteriota</taxon>
    </lineage>
</organism>
<dbReference type="PROSITE" id="PS00409">
    <property type="entry name" value="PROKAR_NTER_METHYL"/>
    <property type="match status" value="1"/>
</dbReference>
<evidence type="ECO:0000256" key="1">
    <source>
        <dbReference type="SAM" id="Phobius"/>
    </source>
</evidence>
<dbReference type="NCBIfam" id="TIGR02532">
    <property type="entry name" value="IV_pilin_GFxxxE"/>
    <property type="match status" value="1"/>
</dbReference>
<evidence type="ECO:0000313" key="2">
    <source>
        <dbReference type="EMBL" id="KKT82787.1"/>
    </source>
</evidence>
<evidence type="ECO:0000313" key="3">
    <source>
        <dbReference type="Proteomes" id="UP000034032"/>
    </source>
</evidence>
<comment type="caution">
    <text evidence="2">The sequence shown here is derived from an EMBL/GenBank/DDBJ whole genome shotgun (WGS) entry which is preliminary data.</text>
</comment>
<dbReference type="PATRIC" id="fig|1619025.3.peg.45"/>
<dbReference type="Proteomes" id="UP000034032">
    <property type="component" value="Unassembled WGS sequence"/>
</dbReference>
<evidence type="ECO:0008006" key="4">
    <source>
        <dbReference type="Google" id="ProtNLM"/>
    </source>
</evidence>
<proteinExistence type="predicted"/>
<feature type="transmembrane region" description="Helical" evidence="1">
    <location>
        <begin position="7"/>
        <end position="29"/>
    </location>
</feature>
<keyword evidence="1" id="KW-0472">Membrane</keyword>
<dbReference type="EMBL" id="LCJR01000001">
    <property type="protein sequence ID" value="KKT82787.1"/>
    <property type="molecule type" value="Genomic_DNA"/>
</dbReference>
<protein>
    <recommendedName>
        <fullName evidence="4">Prepilin-type N-terminal cleavage/methylation domain-containing protein</fullName>
    </recommendedName>
</protein>
<gene>
    <name evidence="2" type="ORF">UW79_C0001G0043</name>
</gene>
<accession>A0A0G1MPQ2</accession>
<dbReference type="AlphaFoldDB" id="A0A0G1MPQ2"/>
<dbReference type="InterPro" id="IPR012902">
    <property type="entry name" value="N_methyl_site"/>
</dbReference>
<keyword evidence="1" id="KW-0812">Transmembrane</keyword>
<name>A0A0G1MPQ2_9BACT</name>